<dbReference type="Pfam" id="PF13671">
    <property type="entry name" value="AAA_33"/>
    <property type="match status" value="1"/>
</dbReference>
<feature type="domain" description="HD" evidence="2">
    <location>
        <begin position="44"/>
        <end position="140"/>
    </location>
</feature>
<dbReference type="SUPFAM" id="SSF52540">
    <property type="entry name" value="P-loop containing nucleoside triphosphate hydrolases"/>
    <property type="match status" value="1"/>
</dbReference>
<dbReference type="InterPro" id="IPR006674">
    <property type="entry name" value="HD_domain"/>
</dbReference>
<dbReference type="InterPro" id="IPR027417">
    <property type="entry name" value="P-loop_NTPase"/>
</dbReference>
<dbReference type="RefSeq" id="WP_097114661.1">
    <property type="nucleotide sequence ID" value="NZ_CP083931.1"/>
</dbReference>
<dbReference type="SUPFAM" id="SSF109604">
    <property type="entry name" value="HD-domain/PDEase-like"/>
    <property type="match status" value="1"/>
</dbReference>
<dbReference type="Proteomes" id="UP000219669">
    <property type="component" value="Unassembled WGS sequence"/>
</dbReference>
<accession>A0A286EER3</accession>
<dbReference type="PANTHER" id="PTHR47545">
    <property type="entry name" value="MULTIFUNCTIONAL CCA PROTEIN"/>
    <property type="match status" value="1"/>
</dbReference>
<evidence type="ECO:0000313" key="3">
    <source>
        <dbReference type="EMBL" id="SOD69395.1"/>
    </source>
</evidence>
<keyword evidence="3" id="KW-0418">Kinase</keyword>
<evidence type="ECO:0000256" key="1">
    <source>
        <dbReference type="ARBA" id="ARBA00022741"/>
    </source>
</evidence>
<protein>
    <submittedName>
        <fullName evidence="3">Predicted kinase</fullName>
    </submittedName>
</protein>
<dbReference type="InterPro" id="IPR050124">
    <property type="entry name" value="tRNA_CCA-adding_enzyme"/>
</dbReference>
<keyword evidence="1" id="KW-0547">Nucleotide-binding</keyword>
<sequence length="375" mass="43085">MWTFPHYTPHRPIDWAQLTQHYAWLDEMRHVPQDPEWHGEGDVLTHTQMVVEALFRLPEFAELSPQNQHILFTAALFHDVEKRSTTHEEIVDGKTRIVSPRHAQKGEYTARQILYRDIATPFAVREQICKLVRLHGLPLWAISKPDPERAVIAASLVVDTRLLAMLARADVLGRICADQADLLLRIDLFEEMCKDLNCWGQARPFATPQARYHYLNQGGSADYVPYDDFTCEVVMMCALAGSGKDTFIHKHLSHLPTLSLDDIRRAHKLNPANSHDTAQAVRIGKELAKQYLREKRDFVFNATNLNRDLRSKWTDIFAAYGAKIKIVYLEVPYAKLLKQNKQREHAVPEHVLMQMLGKLEIPSFDEAHEIAFQAA</sequence>
<reference evidence="3 4" key="1">
    <citation type="submission" date="2017-09" db="EMBL/GenBank/DDBJ databases">
        <authorList>
            <person name="Ehlers B."/>
            <person name="Leendertz F.H."/>
        </authorList>
    </citation>
    <scope>NUCLEOTIDE SEQUENCE [LARGE SCALE GENOMIC DNA]</scope>
    <source>
        <strain evidence="3 4">DSM 16848</strain>
    </source>
</reference>
<dbReference type="CDD" id="cd00077">
    <property type="entry name" value="HDc"/>
    <property type="match status" value="1"/>
</dbReference>
<evidence type="ECO:0000313" key="4">
    <source>
        <dbReference type="Proteomes" id="UP000219669"/>
    </source>
</evidence>
<dbReference type="Gene3D" id="1.10.3090.10">
    <property type="entry name" value="cca-adding enzyme, domain 2"/>
    <property type="match status" value="1"/>
</dbReference>
<keyword evidence="4" id="KW-1185">Reference proteome</keyword>
<dbReference type="GO" id="GO:0016301">
    <property type="term" value="F:kinase activity"/>
    <property type="evidence" value="ECO:0007669"/>
    <property type="project" value="UniProtKB-KW"/>
</dbReference>
<dbReference type="InterPro" id="IPR003607">
    <property type="entry name" value="HD/PDEase_dom"/>
</dbReference>
<dbReference type="AlphaFoldDB" id="A0A286EER3"/>
<dbReference type="PANTHER" id="PTHR47545:SF1">
    <property type="entry name" value="MULTIFUNCTIONAL CCA PROTEIN"/>
    <property type="match status" value="1"/>
</dbReference>
<evidence type="ECO:0000259" key="2">
    <source>
        <dbReference type="Pfam" id="PF01966"/>
    </source>
</evidence>
<dbReference type="Pfam" id="PF01966">
    <property type="entry name" value="HD"/>
    <property type="match status" value="1"/>
</dbReference>
<proteinExistence type="predicted"/>
<dbReference type="OrthoDB" id="9805698at2"/>
<keyword evidence="3" id="KW-0808">Transferase</keyword>
<dbReference type="Gene3D" id="3.40.50.300">
    <property type="entry name" value="P-loop containing nucleotide triphosphate hydrolases"/>
    <property type="match status" value="1"/>
</dbReference>
<gene>
    <name evidence="3" type="ORF">SAMN02746062_01656</name>
</gene>
<dbReference type="GO" id="GO:0000166">
    <property type="term" value="F:nucleotide binding"/>
    <property type="evidence" value="ECO:0007669"/>
    <property type="project" value="UniProtKB-KW"/>
</dbReference>
<name>A0A286EER3_9NEIS</name>
<dbReference type="EMBL" id="OCNF01000015">
    <property type="protein sequence ID" value="SOD69395.1"/>
    <property type="molecule type" value="Genomic_DNA"/>
</dbReference>
<organism evidence="3 4">
    <name type="scientific">Alysiella filiformis DSM 16848</name>
    <dbReference type="NCBI Taxonomy" id="1120981"/>
    <lineage>
        <taxon>Bacteria</taxon>
        <taxon>Pseudomonadati</taxon>
        <taxon>Pseudomonadota</taxon>
        <taxon>Betaproteobacteria</taxon>
        <taxon>Neisseriales</taxon>
        <taxon>Neisseriaceae</taxon>
        <taxon>Alysiella</taxon>
    </lineage>
</organism>